<sequence>MEIMRAFLLVGIIASLISAASAIGGTATFYSKYVRATAPPPLAMVPPLVMMGKKHRPHATATQIMVSGLQQLVQPYGTVGLDGSVTVKIVDQCPGCPAALDLSQEAFAKIADPVAGVIKIEYNRV</sequence>
<dbReference type="EMBL" id="OIVN01003146">
    <property type="protein sequence ID" value="SPD09122.1"/>
    <property type="molecule type" value="Genomic_DNA"/>
</dbReference>
<evidence type="ECO:0000256" key="1">
    <source>
        <dbReference type="SAM" id="SignalP"/>
    </source>
</evidence>
<reference evidence="3" key="1">
    <citation type="submission" date="2018-02" db="EMBL/GenBank/DDBJ databases">
        <authorList>
            <person name="Cohen D.B."/>
            <person name="Kent A.D."/>
        </authorList>
    </citation>
    <scope>NUCLEOTIDE SEQUENCE</scope>
</reference>
<dbReference type="InterPro" id="IPR009009">
    <property type="entry name" value="RlpA-like_DPBB"/>
</dbReference>
<protein>
    <recommendedName>
        <fullName evidence="2">RlpA-like protein double-psi beta-barrel domain-containing protein</fullName>
    </recommendedName>
</protein>
<feature type="signal peptide" evidence="1">
    <location>
        <begin position="1"/>
        <end position="22"/>
    </location>
</feature>
<evidence type="ECO:0000313" key="3">
    <source>
        <dbReference type="EMBL" id="SPD09122.1"/>
    </source>
</evidence>
<dbReference type="GO" id="GO:0048046">
    <property type="term" value="C:apoplast"/>
    <property type="evidence" value="ECO:0007669"/>
    <property type="project" value="InterPro"/>
</dbReference>
<evidence type="ECO:0000259" key="2">
    <source>
        <dbReference type="Pfam" id="PF03330"/>
    </source>
</evidence>
<name>A0A2N9HAG8_FAGSY</name>
<dbReference type="InterPro" id="IPR036908">
    <property type="entry name" value="RlpA-like_sf"/>
</dbReference>
<proteinExistence type="predicted"/>
<dbReference type="GO" id="GO:0009627">
    <property type="term" value="P:systemic acquired resistance"/>
    <property type="evidence" value="ECO:0007669"/>
    <property type="project" value="InterPro"/>
</dbReference>
<dbReference type="AlphaFoldDB" id="A0A2N9HAG8"/>
<dbReference type="PANTHER" id="PTHR47295">
    <property type="entry name" value="EG45-LIKE DOMAIN CONTAINING PROTEIN 1-RELATED"/>
    <property type="match status" value="1"/>
</dbReference>
<dbReference type="Gene3D" id="2.40.40.10">
    <property type="entry name" value="RlpA-like domain"/>
    <property type="match status" value="1"/>
</dbReference>
<feature type="domain" description="RlpA-like protein double-psi beta-barrel" evidence="2">
    <location>
        <begin position="82"/>
        <end position="122"/>
    </location>
</feature>
<dbReference type="Pfam" id="PF03330">
    <property type="entry name" value="DPBB_1"/>
    <property type="match status" value="1"/>
</dbReference>
<keyword evidence="1" id="KW-0732">Signal</keyword>
<organism evidence="3">
    <name type="scientific">Fagus sylvatica</name>
    <name type="common">Beechnut</name>
    <dbReference type="NCBI Taxonomy" id="28930"/>
    <lineage>
        <taxon>Eukaryota</taxon>
        <taxon>Viridiplantae</taxon>
        <taxon>Streptophyta</taxon>
        <taxon>Embryophyta</taxon>
        <taxon>Tracheophyta</taxon>
        <taxon>Spermatophyta</taxon>
        <taxon>Magnoliopsida</taxon>
        <taxon>eudicotyledons</taxon>
        <taxon>Gunneridae</taxon>
        <taxon>Pentapetalae</taxon>
        <taxon>rosids</taxon>
        <taxon>fabids</taxon>
        <taxon>Fagales</taxon>
        <taxon>Fagaceae</taxon>
        <taxon>Fagus</taxon>
    </lineage>
</organism>
<dbReference type="InterPro" id="IPR044206">
    <property type="entry name" value="EGC1/2"/>
</dbReference>
<dbReference type="SUPFAM" id="SSF50685">
    <property type="entry name" value="Barwin-like endoglucanases"/>
    <property type="match status" value="1"/>
</dbReference>
<accession>A0A2N9HAG8</accession>
<gene>
    <name evidence="3" type="ORF">FSB_LOCUS37004</name>
</gene>
<dbReference type="PANTHER" id="PTHR47295:SF14">
    <property type="entry name" value="OS06G0688300 PROTEIN"/>
    <property type="match status" value="1"/>
</dbReference>
<feature type="chain" id="PRO_5014880050" description="RlpA-like protein double-psi beta-barrel domain-containing protein" evidence="1">
    <location>
        <begin position="23"/>
        <end position="125"/>
    </location>
</feature>